<evidence type="ECO:0000313" key="2">
    <source>
        <dbReference type="Proteomes" id="UP001054889"/>
    </source>
</evidence>
<protein>
    <recommendedName>
        <fullName evidence="3">NB-ARC domain-containing protein</fullName>
    </recommendedName>
</protein>
<name>A0AAV5F2V8_ELECO</name>
<dbReference type="SUPFAM" id="SSF52540">
    <property type="entry name" value="P-loop containing nucleoside triphosphate hydrolases"/>
    <property type="match status" value="1"/>
</dbReference>
<dbReference type="GO" id="GO:0098542">
    <property type="term" value="P:defense response to other organism"/>
    <property type="evidence" value="ECO:0007669"/>
    <property type="project" value="TreeGrafter"/>
</dbReference>
<dbReference type="Gene3D" id="1.10.8.430">
    <property type="entry name" value="Helical domain of apoptotic protease-activating factors"/>
    <property type="match status" value="1"/>
</dbReference>
<dbReference type="GO" id="GO:0043531">
    <property type="term" value="F:ADP binding"/>
    <property type="evidence" value="ECO:0007669"/>
    <property type="project" value="InterPro"/>
</dbReference>
<comment type="caution">
    <text evidence="1">The sequence shown here is derived from an EMBL/GenBank/DDBJ whole genome shotgun (WGS) entry which is preliminary data.</text>
</comment>
<keyword evidence="2" id="KW-1185">Reference proteome</keyword>
<reference evidence="1" key="1">
    <citation type="journal article" date="2018" name="DNA Res.">
        <title>Multiple hybrid de novo genome assembly of finger millet, an orphan allotetraploid crop.</title>
        <authorList>
            <person name="Hatakeyama M."/>
            <person name="Aluri S."/>
            <person name="Balachadran M.T."/>
            <person name="Sivarajan S.R."/>
            <person name="Patrignani A."/>
            <person name="Gruter S."/>
            <person name="Poveda L."/>
            <person name="Shimizu-Inatsugi R."/>
            <person name="Baeten J."/>
            <person name="Francoijs K.J."/>
            <person name="Nataraja K.N."/>
            <person name="Reddy Y.A.N."/>
            <person name="Phadnis S."/>
            <person name="Ravikumar R.L."/>
            <person name="Schlapbach R."/>
            <person name="Sreeman S.M."/>
            <person name="Shimizu K.K."/>
        </authorList>
    </citation>
    <scope>NUCLEOTIDE SEQUENCE</scope>
</reference>
<gene>
    <name evidence="1" type="primary">gb16837</name>
    <name evidence="1" type="ORF">PR202_gb16837</name>
</gene>
<dbReference type="EMBL" id="BQKI01000080">
    <property type="protein sequence ID" value="GJN28680.1"/>
    <property type="molecule type" value="Genomic_DNA"/>
</dbReference>
<reference evidence="1" key="2">
    <citation type="submission" date="2021-12" db="EMBL/GenBank/DDBJ databases">
        <title>Resequencing data analysis of finger millet.</title>
        <authorList>
            <person name="Hatakeyama M."/>
            <person name="Aluri S."/>
            <person name="Balachadran M.T."/>
            <person name="Sivarajan S.R."/>
            <person name="Poveda L."/>
            <person name="Shimizu-Inatsugi R."/>
            <person name="Schlapbach R."/>
            <person name="Sreeman S.M."/>
            <person name="Shimizu K.K."/>
        </authorList>
    </citation>
    <scope>NUCLEOTIDE SEQUENCE</scope>
</reference>
<proteinExistence type="predicted"/>
<evidence type="ECO:0000313" key="1">
    <source>
        <dbReference type="EMBL" id="GJN28680.1"/>
    </source>
</evidence>
<evidence type="ECO:0008006" key="3">
    <source>
        <dbReference type="Google" id="ProtNLM"/>
    </source>
</evidence>
<dbReference type="PANTHER" id="PTHR23155:SF1230">
    <property type="entry name" value="OS09G0517200 PROTEIN"/>
    <property type="match status" value="1"/>
</dbReference>
<sequence length="102" mass="11688">MLDLAKLILKKCDGLPLAIVTIGGYLANRPQNAMEWRKLNISLSAEIEINPELKMINTALMRSYDGLPYHIKACFLYLAIFSEDDIIRRTNIVKRWMAEGFT</sequence>
<dbReference type="Proteomes" id="UP001054889">
    <property type="component" value="Unassembled WGS sequence"/>
</dbReference>
<dbReference type="InterPro" id="IPR027417">
    <property type="entry name" value="P-loop_NTPase"/>
</dbReference>
<accession>A0AAV5F2V8</accession>
<dbReference type="PANTHER" id="PTHR23155">
    <property type="entry name" value="DISEASE RESISTANCE PROTEIN RP"/>
    <property type="match status" value="1"/>
</dbReference>
<dbReference type="InterPro" id="IPR044974">
    <property type="entry name" value="Disease_R_plants"/>
</dbReference>
<dbReference type="InterPro" id="IPR042197">
    <property type="entry name" value="Apaf_helical"/>
</dbReference>
<dbReference type="AlphaFoldDB" id="A0AAV5F2V8"/>
<organism evidence="1 2">
    <name type="scientific">Eleusine coracana subsp. coracana</name>
    <dbReference type="NCBI Taxonomy" id="191504"/>
    <lineage>
        <taxon>Eukaryota</taxon>
        <taxon>Viridiplantae</taxon>
        <taxon>Streptophyta</taxon>
        <taxon>Embryophyta</taxon>
        <taxon>Tracheophyta</taxon>
        <taxon>Spermatophyta</taxon>
        <taxon>Magnoliopsida</taxon>
        <taxon>Liliopsida</taxon>
        <taxon>Poales</taxon>
        <taxon>Poaceae</taxon>
        <taxon>PACMAD clade</taxon>
        <taxon>Chloridoideae</taxon>
        <taxon>Cynodonteae</taxon>
        <taxon>Eleusininae</taxon>
        <taxon>Eleusine</taxon>
    </lineage>
</organism>